<gene>
    <name evidence="1" type="ORF">S12H4_44975</name>
</gene>
<sequence>MPTLVALNLNDPDVFKVAPITSSVFFLSTGIDSPVTIDS</sequence>
<reference evidence="1" key="1">
    <citation type="journal article" date="2014" name="Front. Microbiol.">
        <title>High frequency of phylogenetically diverse reductive dehalogenase-homologous genes in deep subseafloor sedimentary metagenomes.</title>
        <authorList>
            <person name="Kawai M."/>
            <person name="Futagami T."/>
            <person name="Toyoda A."/>
            <person name="Takaki Y."/>
            <person name="Nishi S."/>
            <person name="Hori S."/>
            <person name="Arai W."/>
            <person name="Tsubouchi T."/>
            <person name="Morono Y."/>
            <person name="Uchiyama I."/>
            <person name="Ito T."/>
            <person name="Fujiyama A."/>
            <person name="Inagaki F."/>
            <person name="Takami H."/>
        </authorList>
    </citation>
    <scope>NUCLEOTIDE SEQUENCE</scope>
    <source>
        <strain evidence="1">Expedition CK06-06</strain>
    </source>
</reference>
<name>X1VFA6_9ZZZZ</name>
<comment type="caution">
    <text evidence="1">The sequence shown here is derived from an EMBL/GenBank/DDBJ whole genome shotgun (WGS) entry which is preliminary data.</text>
</comment>
<dbReference type="EMBL" id="BARW01027760">
    <property type="protein sequence ID" value="GAJ05505.1"/>
    <property type="molecule type" value="Genomic_DNA"/>
</dbReference>
<evidence type="ECO:0000313" key="1">
    <source>
        <dbReference type="EMBL" id="GAJ05505.1"/>
    </source>
</evidence>
<dbReference type="AlphaFoldDB" id="X1VFA6"/>
<accession>X1VFA6</accession>
<proteinExistence type="predicted"/>
<protein>
    <submittedName>
        <fullName evidence="1">Uncharacterized protein</fullName>
    </submittedName>
</protein>
<organism evidence="1">
    <name type="scientific">marine sediment metagenome</name>
    <dbReference type="NCBI Taxonomy" id="412755"/>
    <lineage>
        <taxon>unclassified sequences</taxon>
        <taxon>metagenomes</taxon>
        <taxon>ecological metagenomes</taxon>
    </lineage>
</organism>
<feature type="non-terminal residue" evidence="1">
    <location>
        <position position="39"/>
    </location>
</feature>